<dbReference type="AlphaFoldDB" id="A0A1L7AG47"/>
<reference evidence="2 3" key="1">
    <citation type="submission" date="2016-05" db="EMBL/GenBank/DDBJ databases">
        <title>Complete Genome and Methylome Analysis of Psychrotrophic Bacterial Isolates from Antarctic Lake Untersee.</title>
        <authorList>
            <person name="Fomenkov A."/>
            <person name="Akimov V.N."/>
            <person name="Vasilyeva L.V."/>
            <person name="Andersen D."/>
            <person name="Vincze T."/>
            <person name="Roberts R.J."/>
        </authorList>
    </citation>
    <scope>NUCLEOTIDE SEQUENCE [LARGE SCALE GENOMIC DNA]</scope>
    <source>
        <strain evidence="2 3">U14-5</strain>
    </source>
</reference>
<protein>
    <submittedName>
        <fullName evidence="2">Uncharacterized protein</fullName>
    </submittedName>
</protein>
<evidence type="ECO:0000313" key="3">
    <source>
        <dbReference type="Proteomes" id="UP000185494"/>
    </source>
</evidence>
<feature type="transmembrane region" description="Helical" evidence="1">
    <location>
        <begin position="89"/>
        <end position="108"/>
    </location>
</feature>
<keyword evidence="1" id="KW-0472">Membrane</keyword>
<dbReference type="KEGG" id="rgi:RGI145_12295"/>
<keyword evidence="1" id="KW-0812">Transmembrane</keyword>
<feature type="transmembrane region" description="Helical" evidence="1">
    <location>
        <begin position="165"/>
        <end position="185"/>
    </location>
</feature>
<proteinExistence type="predicted"/>
<feature type="transmembrane region" description="Helical" evidence="1">
    <location>
        <begin position="23"/>
        <end position="44"/>
    </location>
</feature>
<name>A0A1L7AG47_9PROT</name>
<dbReference type="Proteomes" id="UP000185494">
    <property type="component" value="Chromosome 1"/>
</dbReference>
<accession>A0A1L7AG47</accession>
<keyword evidence="1" id="KW-1133">Transmembrane helix</keyword>
<evidence type="ECO:0000313" key="2">
    <source>
        <dbReference type="EMBL" id="APT57774.1"/>
    </source>
</evidence>
<evidence type="ECO:0000256" key="1">
    <source>
        <dbReference type="SAM" id="Phobius"/>
    </source>
</evidence>
<dbReference type="RefSeq" id="WP_075798592.1">
    <property type="nucleotide sequence ID" value="NZ_CP015583.1"/>
</dbReference>
<organism evidence="2 3">
    <name type="scientific">Roseomonas gilardii</name>
    <dbReference type="NCBI Taxonomy" id="257708"/>
    <lineage>
        <taxon>Bacteria</taxon>
        <taxon>Pseudomonadati</taxon>
        <taxon>Pseudomonadota</taxon>
        <taxon>Alphaproteobacteria</taxon>
        <taxon>Acetobacterales</taxon>
        <taxon>Roseomonadaceae</taxon>
        <taxon>Roseomonas</taxon>
    </lineage>
</organism>
<sequence>MSTPRVVRNIAAFLAGILSRDRYLMELLAACVTFGVGVLASVSQAALEGRPSMSGFRDMPCPEGWVIAFAVPGIWASLRLWWEGERHEGRVSLGVMGSFVALGIVSMALDLDNWGFWALFALLLGVMKTYALIREWGYLRWGVAVMGAFFWISLTLSIAQNSGEALPLAIAPYSGFAAANLLSVWRARGKRGA</sequence>
<feature type="transmembrane region" description="Helical" evidence="1">
    <location>
        <begin position="138"/>
        <end position="159"/>
    </location>
</feature>
<feature type="transmembrane region" description="Helical" evidence="1">
    <location>
        <begin position="64"/>
        <end position="82"/>
    </location>
</feature>
<dbReference type="EMBL" id="CP015583">
    <property type="protein sequence ID" value="APT57774.1"/>
    <property type="molecule type" value="Genomic_DNA"/>
</dbReference>
<gene>
    <name evidence="2" type="ORF">RGI145_12295</name>
</gene>
<dbReference type="STRING" id="257708.RGI145_12295"/>
<feature type="transmembrane region" description="Helical" evidence="1">
    <location>
        <begin position="114"/>
        <end position="131"/>
    </location>
</feature>